<dbReference type="AlphaFoldDB" id="A0A0V0GRX7"/>
<name>A0A0V0GRX7_SOLCH</name>
<proteinExistence type="predicted"/>
<organism evidence="1">
    <name type="scientific">Solanum chacoense</name>
    <name type="common">Chaco potato</name>
    <dbReference type="NCBI Taxonomy" id="4108"/>
    <lineage>
        <taxon>Eukaryota</taxon>
        <taxon>Viridiplantae</taxon>
        <taxon>Streptophyta</taxon>
        <taxon>Embryophyta</taxon>
        <taxon>Tracheophyta</taxon>
        <taxon>Spermatophyta</taxon>
        <taxon>Magnoliopsida</taxon>
        <taxon>eudicotyledons</taxon>
        <taxon>Gunneridae</taxon>
        <taxon>Pentapetalae</taxon>
        <taxon>asterids</taxon>
        <taxon>lamiids</taxon>
        <taxon>Solanales</taxon>
        <taxon>Solanaceae</taxon>
        <taxon>Solanoideae</taxon>
        <taxon>Solaneae</taxon>
        <taxon>Solanum</taxon>
    </lineage>
</organism>
<dbReference type="EMBL" id="GEDG01033864">
    <property type="protein sequence ID" value="JAP10038.1"/>
    <property type="molecule type" value="Transcribed_RNA"/>
</dbReference>
<evidence type="ECO:0000313" key="1">
    <source>
        <dbReference type="EMBL" id="JAP10038.1"/>
    </source>
</evidence>
<protein>
    <submittedName>
        <fullName evidence="1">Putative ovule protein</fullName>
    </submittedName>
</protein>
<sequence length="64" mass="7267">GTSSKGKNLHVSLCIHFQSLFVGKNGGVSWGTGVNRITRTLFYEESWVLPFSCNWISFFPMCFF</sequence>
<reference evidence="1" key="1">
    <citation type="submission" date="2015-12" db="EMBL/GenBank/DDBJ databases">
        <title>Gene expression during late stages of embryo sac development: a critical building block for successful pollen-pistil interactions.</title>
        <authorList>
            <person name="Liu Y."/>
            <person name="Joly V."/>
            <person name="Sabar M."/>
            <person name="Matton D.P."/>
        </authorList>
    </citation>
    <scope>NUCLEOTIDE SEQUENCE</scope>
</reference>
<feature type="non-terminal residue" evidence="1">
    <location>
        <position position="1"/>
    </location>
</feature>
<accession>A0A0V0GRX7</accession>